<dbReference type="STRING" id="53326.A0A016VCE8"/>
<name>A0A016VCE8_9BILA</name>
<organism evidence="1 2">
    <name type="scientific">Ancylostoma ceylanicum</name>
    <dbReference type="NCBI Taxonomy" id="53326"/>
    <lineage>
        <taxon>Eukaryota</taxon>
        <taxon>Metazoa</taxon>
        <taxon>Ecdysozoa</taxon>
        <taxon>Nematoda</taxon>
        <taxon>Chromadorea</taxon>
        <taxon>Rhabditida</taxon>
        <taxon>Rhabditina</taxon>
        <taxon>Rhabditomorpha</taxon>
        <taxon>Strongyloidea</taxon>
        <taxon>Ancylostomatidae</taxon>
        <taxon>Ancylostomatinae</taxon>
        <taxon>Ancylostoma</taxon>
    </lineage>
</organism>
<dbReference type="Proteomes" id="UP000024635">
    <property type="component" value="Unassembled WGS sequence"/>
</dbReference>
<gene>
    <name evidence="1" type="primary">Acey_s0012.g1832</name>
    <name evidence="1" type="synonym">Acey-C48B6.3</name>
    <name evidence="1" type="ORF">Y032_0012g1832</name>
</gene>
<dbReference type="OrthoDB" id="5823474at2759"/>
<evidence type="ECO:0000313" key="1">
    <source>
        <dbReference type="EMBL" id="EYC25339.1"/>
    </source>
</evidence>
<evidence type="ECO:0000313" key="2">
    <source>
        <dbReference type="Proteomes" id="UP000024635"/>
    </source>
</evidence>
<protein>
    <submittedName>
        <fullName evidence="1">Uncharacterized protein</fullName>
    </submittedName>
</protein>
<comment type="caution">
    <text evidence="1">The sequence shown here is derived from an EMBL/GenBank/DDBJ whole genome shotgun (WGS) entry which is preliminary data.</text>
</comment>
<sequence>MSGEHHCAATSTVNKKCECEDDLRDSDRLWTDFEAAFFCVQVTIVTADHTGNNSPRKCGFPWHCAQQVSRLYRDPTWKSLQTAAASTTQLYKSSIDVHRRGFEKGFRAGRISLAKEVMTALTSGSAIDLNGLFEMLYANVRMSSTDDGQRMGPPPVVSSDTVAAVHLFQQQASGRLIAQVWAIRWSHTRLLIPDAKNRAVHESICSHNFGSVTQVRGHFRVTYCRMDLAKHFLQRHPHLHRGDPISTPFYPRRCSVTANDSVSDLRHLHLLLSRKCGEYRFAGLHA</sequence>
<dbReference type="AlphaFoldDB" id="A0A016VCE8"/>
<accession>A0A016VCE8</accession>
<proteinExistence type="predicted"/>
<keyword evidence="2" id="KW-1185">Reference proteome</keyword>
<reference evidence="2" key="1">
    <citation type="journal article" date="2015" name="Nat. Genet.">
        <title>The genome and transcriptome of the zoonotic hookworm Ancylostoma ceylanicum identify infection-specific gene families.</title>
        <authorList>
            <person name="Schwarz E.M."/>
            <person name="Hu Y."/>
            <person name="Antoshechkin I."/>
            <person name="Miller M.M."/>
            <person name="Sternberg P.W."/>
            <person name="Aroian R.V."/>
        </authorList>
    </citation>
    <scope>NUCLEOTIDE SEQUENCE</scope>
    <source>
        <strain evidence="2">HY135</strain>
    </source>
</reference>
<dbReference type="EMBL" id="JARK01001348">
    <property type="protein sequence ID" value="EYC25339.1"/>
    <property type="molecule type" value="Genomic_DNA"/>
</dbReference>